<dbReference type="EMBL" id="BAAAPH010000015">
    <property type="protein sequence ID" value="GAA1585086.1"/>
    <property type="molecule type" value="Genomic_DNA"/>
</dbReference>
<dbReference type="Pfam" id="PF19865">
    <property type="entry name" value="DUF6338"/>
    <property type="match status" value="1"/>
</dbReference>
<dbReference type="InterPro" id="IPR045919">
    <property type="entry name" value="DUF6338"/>
</dbReference>
<keyword evidence="1" id="KW-0472">Membrane</keyword>
<feature type="transmembrane region" description="Helical" evidence="1">
    <location>
        <begin position="6"/>
        <end position="26"/>
    </location>
</feature>
<evidence type="ECO:0000256" key="1">
    <source>
        <dbReference type="SAM" id="Phobius"/>
    </source>
</evidence>
<accession>A0ABP4PLL9</accession>
<name>A0ABP4PLL9_9ACTN</name>
<protein>
    <submittedName>
        <fullName evidence="2">DUF6338 family protein</fullName>
    </submittedName>
</protein>
<feature type="transmembrane region" description="Helical" evidence="1">
    <location>
        <begin position="47"/>
        <end position="67"/>
    </location>
</feature>
<keyword evidence="3" id="KW-1185">Reference proteome</keyword>
<gene>
    <name evidence="2" type="ORF">GCM10009804_46710</name>
</gene>
<evidence type="ECO:0000313" key="2">
    <source>
        <dbReference type="EMBL" id="GAA1585086.1"/>
    </source>
</evidence>
<organism evidence="2 3">
    <name type="scientific">Kribbella hippodromi</name>
    <dbReference type="NCBI Taxonomy" id="434347"/>
    <lineage>
        <taxon>Bacteria</taxon>
        <taxon>Bacillati</taxon>
        <taxon>Actinomycetota</taxon>
        <taxon>Actinomycetes</taxon>
        <taxon>Propionibacteriales</taxon>
        <taxon>Kribbellaceae</taxon>
        <taxon>Kribbella</taxon>
    </lineage>
</organism>
<keyword evidence="1" id="KW-0812">Transmembrane</keyword>
<keyword evidence="1" id="KW-1133">Transmembrane helix</keyword>
<reference evidence="3" key="1">
    <citation type="journal article" date="2019" name="Int. J. Syst. Evol. Microbiol.">
        <title>The Global Catalogue of Microorganisms (GCM) 10K type strain sequencing project: providing services to taxonomists for standard genome sequencing and annotation.</title>
        <authorList>
            <consortium name="The Broad Institute Genomics Platform"/>
            <consortium name="The Broad Institute Genome Sequencing Center for Infectious Disease"/>
            <person name="Wu L."/>
            <person name="Ma J."/>
        </authorList>
    </citation>
    <scope>NUCLEOTIDE SEQUENCE [LARGE SCALE GENOMIC DNA]</scope>
    <source>
        <strain evidence="3">JCM 15572</strain>
    </source>
</reference>
<dbReference type="RefSeq" id="WP_344236237.1">
    <property type="nucleotide sequence ID" value="NZ_BAAAPH010000015.1"/>
</dbReference>
<comment type="caution">
    <text evidence="2">The sequence shown here is derived from an EMBL/GenBank/DDBJ whole genome shotgun (WGS) entry which is preliminary data.</text>
</comment>
<dbReference type="Proteomes" id="UP001501705">
    <property type="component" value="Unassembled WGS sequence"/>
</dbReference>
<evidence type="ECO:0000313" key="3">
    <source>
        <dbReference type="Proteomes" id="UP001501705"/>
    </source>
</evidence>
<feature type="transmembrane region" description="Helical" evidence="1">
    <location>
        <begin position="87"/>
        <end position="110"/>
    </location>
</feature>
<sequence>MDTPSTVLQVALLILFVLPGISYQFVRERLRGAVAGERQVGERVLRAVTASILLDSLYAVIAGPALVRVVHRDDVSGWDAVRQQPRLVGLLALVLFIVIPSAAALLVSLWQRRRLNAAYRSTPTAWDHMFRSSRSCFVRARLKDGTWVGGWYGGRSYASSYPEPAEVFLESAWRMNPDGSFASRIAGTAGLYVRTADTDVIELLTAPSPAASSEDN</sequence>
<proteinExistence type="predicted"/>